<dbReference type="Gene3D" id="3.40.50.1000">
    <property type="entry name" value="HAD superfamily/HAD-like"/>
    <property type="match status" value="1"/>
</dbReference>
<dbReference type="FunFam" id="1.10.150.240:FF:000001">
    <property type="entry name" value="Haloacid dehalogenase-like hydrolase domain"/>
    <property type="match status" value="1"/>
</dbReference>
<dbReference type="InterPro" id="IPR023198">
    <property type="entry name" value="PGP-like_dom2"/>
</dbReference>
<accession>A0A1D1XEW7</accession>
<dbReference type="PANTHER" id="PTHR18901:SF38">
    <property type="entry name" value="PSEUDOURIDINE-5'-PHOSPHATASE"/>
    <property type="match status" value="1"/>
</dbReference>
<evidence type="ECO:0000313" key="1">
    <source>
        <dbReference type="EMBL" id="JAT40952.1"/>
    </source>
</evidence>
<dbReference type="Pfam" id="PF00702">
    <property type="entry name" value="Hydrolase"/>
    <property type="match status" value="1"/>
</dbReference>
<dbReference type="PANTHER" id="PTHR18901">
    <property type="entry name" value="2-DEOXYGLUCOSE-6-PHOSPHATE PHOSPHATASE 2"/>
    <property type="match status" value="1"/>
</dbReference>
<name>A0A1D1XEW7_9ARAE</name>
<reference evidence="1" key="1">
    <citation type="submission" date="2015-07" db="EMBL/GenBank/DDBJ databases">
        <title>Transcriptome Assembly of Anthurium amnicola.</title>
        <authorList>
            <person name="Suzuki J."/>
        </authorList>
    </citation>
    <scope>NUCLEOTIDE SEQUENCE</scope>
</reference>
<dbReference type="InterPro" id="IPR023214">
    <property type="entry name" value="HAD_sf"/>
</dbReference>
<dbReference type="EMBL" id="GDJX01026984">
    <property type="protein sequence ID" value="JAT40952.1"/>
    <property type="molecule type" value="Transcribed_RNA"/>
</dbReference>
<dbReference type="SUPFAM" id="SSF56784">
    <property type="entry name" value="HAD-like"/>
    <property type="match status" value="1"/>
</dbReference>
<organism evidence="1">
    <name type="scientific">Anthurium amnicola</name>
    <dbReference type="NCBI Taxonomy" id="1678845"/>
    <lineage>
        <taxon>Eukaryota</taxon>
        <taxon>Viridiplantae</taxon>
        <taxon>Streptophyta</taxon>
        <taxon>Embryophyta</taxon>
        <taxon>Tracheophyta</taxon>
        <taxon>Spermatophyta</taxon>
        <taxon>Magnoliopsida</taxon>
        <taxon>Liliopsida</taxon>
        <taxon>Araceae</taxon>
        <taxon>Pothoideae</taxon>
        <taxon>Potheae</taxon>
        <taxon>Anthurium</taxon>
    </lineage>
</organism>
<gene>
    <name evidence="1" type="primary">HDHD1_3</name>
    <name evidence="1" type="ORF">g.47357</name>
</gene>
<dbReference type="AlphaFoldDB" id="A0A1D1XEW7"/>
<dbReference type="GO" id="GO:0006114">
    <property type="term" value="P:glycerol biosynthetic process"/>
    <property type="evidence" value="ECO:0007669"/>
    <property type="project" value="TreeGrafter"/>
</dbReference>
<dbReference type="InterPro" id="IPR036412">
    <property type="entry name" value="HAD-like_sf"/>
</dbReference>
<dbReference type="GO" id="GO:0043136">
    <property type="term" value="F:sn-glycerol 3-phosphatase activity"/>
    <property type="evidence" value="ECO:0007669"/>
    <property type="project" value="TreeGrafter"/>
</dbReference>
<proteinExistence type="predicted"/>
<sequence length="166" mass="18809">MANPQAHEGTDGAAAADATKGSITHVIFDMDGLLLDTEGFYTLVQERILARFGKTFDWSLKARMMGKKAIEAARVFVEEMGLDGFLTPEGFLEEREEMLQELFPTAELMPGVKRLINHLHARGVPICVATGVMWIQVKFWCLRMHPRELLPQRMLGCQSLWFQIQD</sequence>
<dbReference type="Gene3D" id="1.10.150.240">
    <property type="entry name" value="Putative phosphatase, domain 2"/>
    <property type="match status" value="1"/>
</dbReference>
<protein>
    <submittedName>
        <fullName evidence="1">Pseudouridine-5'-monophosphatase</fullName>
    </submittedName>
</protein>